<dbReference type="Pfam" id="PF06544">
    <property type="entry name" value="Prp3_C"/>
    <property type="match status" value="1"/>
</dbReference>
<keyword evidence="4" id="KW-0539">Nucleus</keyword>
<dbReference type="PANTHER" id="PTHR14212:SF0">
    <property type="entry name" value="U4_U6 SMALL NUCLEAR RIBONUCLEOPROTEIN PRP3"/>
    <property type="match status" value="1"/>
</dbReference>
<evidence type="ECO:0000259" key="8">
    <source>
        <dbReference type="Pfam" id="PF08572"/>
    </source>
</evidence>
<evidence type="ECO:0000256" key="1">
    <source>
        <dbReference type="ARBA" id="ARBA00004123"/>
    </source>
</evidence>
<evidence type="ECO:0000313" key="10">
    <source>
        <dbReference type="Proteomes" id="UP000823941"/>
    </source>
</evidence>
<sequence>MALQLSRREVDDLRSSLDRAIYRTIGKSDSSLLSTVSSCLSNGYERRKIIDKISSHIDSKKASKLADKIIALAQELVSSSKSSSQKRKHESSSRDKDKDVKKSRSDRDRHETKYDDEKDSKSDSKHKESKSDEQNGAKVERKSGFSSNGVDVPPALAEGESIGSKIAGLSADRIKLMMANAQKEIEERKKALMTMKGEDKSEAVSLAVATAQIKAQGSVPGLTKPGLFSKPDATSSASREELEKQRKIAELQARIQRKLAGGALQSAGVTGPAPLILDREGRTIDTSGKQVQLTHVVPTLKANIRAKRREEFKAQLSSASTSEAASEGRWVDARVQCKPPARSKRALRFHEPGKFRQMAERLRMKAQLEKLQSEISQIARKTGISSATKLALLAADTPDAEEIPDIEWWDSVILLTPEEREAKRNANKSADQSDDRSDDQRVDACNTGDDDILDNLNEEAITDLVEHPQQLRPATEPLKPTYMPVFLTKKERKKLRRQSRREAWKEEQEKVRLGLEAPPEPKLRISNLMRALGTEAVQDPTAIEAKVREQIAKRQKTHLDANQARALTAEQKKEKVDRKIREDTTMGVHVAVYRIKDLFECASAKFKVERNANQLHMTGCVLLHRGCCVVAVEGGPKQHAKYKRLMLHRIKWEEDKVKDADGNEVPNECRLVWEGVVQQRAFQEIKFKVVPTEKQAREHFQKHNVEHYWDLAYSAAVLGSGLDEP</sequence>
<evidence type="ECO:0000256" key="5">
    <source>
        <dbReference type="SAM" id="Coils"/>
    </source>
</evidence>
<accession>A0ABQ7Q013</accession>
<protein>
    <submittedName>
        <fullName evidence="9">Uncharacterized protein</fullName>
    </submittedName>
</protein>
<name>A0ABQ7Q013_PLUXY</name>
<evidence type="ECO:0000256" key="6">
    <source>
        <dbReference type="SAM" id="MobiDB-lite"/>
    </source>
</evidence>
<feature type="region of interest" description="Disordered" evidence="6">
    <location>
        <begin position="76"/>
        <end position="162"/>
    </location>
</feature>
<feature type="compositionally biased region" description="Basic and acidic residues" evidence="6">
    <location>
        <begin position="90"/>
        <end position="143"/>
    </location>
</feature>
<keyword evidence="2" id="KW-0507">mRNA processing</keyword>
<keyword evidence="10" id="KW-1185">Reference proteome</keyword>
<feature type="domain" description="Pre-mRNA-splicing factor 3" evidence="8">
    <location>
        <begin position="330"/>
        <end position="568"/>
    </location>
</feature>
<evidence type="ECO:0000256" key="4">
    <source>
        <dbReference type="ARBA" id="ARBA00023242"/>
    </source>
</evidence>
<feature type="compositionally biased region" description="Basic and acidic residues" evidence="6">
    <location>
        <begin position="431"/>
        <end position="442"/>
    </location>
</feature>
<feature type="region of interest" description="Disordered" evidence="6">
    <location>
        <begin position="219"/>
        <end position="245"/>
    </location>
</feature>
<organism evidence="9 10">
    <name type="scientific">Plutella xylostella</name>
    <name type="common">Diamondback moth</name>
    <name type="synonym">Plutella maculipennis</name>
    <dbReference type="NCBI Taxonomy" id="51655"/>
    <lineage>
        <taxon>Eukaryota</taxon>
        <taxon>Metazoa</taxon>
        <taxon>Ecdysozoa</taxon>
        <taxon>Arthropoda</taxon>
        <taxon>Hexapoda</taxon>
        <taxon>Insecta</taxon>
        <taxon>Pterygota</taxon>
        <taxon>Neoptera</taxon>
        <taxon>Endopterygota</taxon>
        <taxon>Lepidoptera</taxon>
        <taxon>Glossata</taxon>
        <taxon>Ditrysia</taxon>
        <taxon>Yponomeutoidea</taxon>
        <taxon>Plutellidae</taxon>
        <taxon>Plutella</taxon>
    </lineage>
</organism>
<keyword evidence="3" id="KW-0508">mRNA splicing</keyword>
<dbReference type="InterPro" id="IPR010541">
    <property type="entry name" value="Prp3_C"/>
</dbReference>
<dbReference type="Gene3D" id="1.20.1390.10">
    <property type="entry name" value="PWI domain"/>
    <property type="match status" value="1"/>
</dbReference>
<feature type="region of interest" description="Disordered" evidence="6">
    <location>
        <begin position="421"/>
        <end position="452"/>
    </location>
</feature>
<proteinExistence type="predicted"/>
<feature type="domain" description="Small nuclear ribonucleoprotein Prp3 C-terminal" evidence="7">
    <location>
        <begin position="591"/>
        <end position="712"/>
    </location>
</feature>
<dbReference type="EMBL" id="JAHIBW010000024">
    <property type="protein sequence ID" value="KAG7298479.1"/>
    <property type="molecule type" value="Genomic_DNA"/>
</dbReference>
<comment type="subcellular location">
    <subcellularLocation>
        <location evidence="1">Nucleus</location>
    </subcellularLocation>
</comment>
<comment type="caution">
    <text evidence="9">The sequence shown here is derived from an EMBL/GenBank/DDBJ whole genome shotgun (WGS) entry which is preliminary data.</text>
</comment>
<dbReference type="Pfam" id="PF08572">
    <property type="entry name" value="PRP3"/>
    <property type="match status" value="1"/>
</dbReference>
<keyword evidence="5" id="KW-0175">Coiled coil</keyword>
<evidence type="ECO:0000313" key="9">
    <source>
        <dbReference type="EMBL" id="KAG7298479.1"/>
    </source>
</evidence>
<evidence type="ECO:0000256" key="3">
    <source>
        <dbReference type="ARBA" id="ARBA00023187"/>
    </source>
</evidence>
<evidence type="ECO:0000256" key="2">
    <source>
        <dbReference type="ARBA" id="ARBA00022664"/>
    </source>
</evidence>
<dbReference type="CDD" id="cd24162">
    <property type="entry name" value="Prp3_C"/>
    <property type="match status" value="1"/>
</dbReference>
<reference evidence="9 10" key="1">
    <citation type="submission" date="2021-06" db="EMBL/GenBank/DDBJ databases">
        <title>A haploid diamondback moth (Plutella xylostella L.) genome assembly resolves 31 chromosomes and identifies a diamide resistance mutation.</title>
        <authorList>
            <person name="Ward C.M."/>
            <person name="Perry K.D."/>
            <person name="Baker G."/>
            <person name="Powis K."/>
            <person name="Heckel D.G."/>
            <person name="Baxter S.W."/>
        </authorList>
    </citation>
    <scope>NUCLEOTIDE SEQUENCE [LARGE SCALE GENOMIC DNA]</scope>
    <source>
        <strain evidence="9 10">LV</strain>
        <tissue evidence="9">Single pupa</tissue>
    </source>
</reference>
<evidence type="ECO:0000259" key="7">
    <source>
        <dbReference type="Pfam" id="PF06544"/>
    </source>
</evidence>
<dbReference type="PANTHER" id="PTHR14212">
    <property type="entry name" value="U4/U6-ASSOCIATED RNA SPLICING FACTOR-RELATED"/>
    <property type="match status" value="1"/>
</dbReference>
<feature type="coiled-coil region" evidence="5">
    <location>
        <begin position="171"/>
        <end position="198"/>
    </location>
</feature>
<dbReference type="InterPro" id="IPR027104">
    <property type="entry name" value="Prp3"/>
</dbReference>
<gene>
    <name evidence="9" type="ORF">JYU34_018109</name>
</gene>
<dbReference type="Proteomes" id="UP000823941">
    <property type="component" value="Chromosome 24"/>
</dbReference>
<dbReference type="InterPro" id="IPR013881">
    <property type="entry name" value="Pre-mRNA_splic_Prp3_dom"/>
</dbReference>